<dbReference type="AlphaFoldDB" id="A0A5N1J0S2"/>
<evidence type="ECO:0000259" key="2">
    <source>
        <dbReference type="PROSITE" id="PS51352"/>
    </source>
</evidence>
<gene>
    <name evidence="3" type="ORF">F0P94_06965</name>
</gene>
<feature type="domain" description="Thioredoxin" evidence="2">
    <location>
        <begin position="12"/>
        <end position="159"/>
    </location>
</feature>
<sequence>MKNLLTLFFTFITFAAMAQQTAAPVLTGKTEIQKIKDAKTCPWYQPAYDSYKPDATVVASLKKALPANATFLVFGGTWCSDTQNLFPKFFKVLAETGIPEKQVQLYLVDEQKNSPEKLEKQYGVNNVPTFIILHNGEEKGRVVETVRQSIEADLLQLLQ</sequence>
<dbReference type="Proteomes" id="UP000326570">
    <property type="component" value="Unassembled WGS sequence"/>
</dbReference>
<keyword evidence="1" id="KW-0732">Signal</keyword>
<feature type="chain" id="PRO_5024955831" evidence="1">
    <location>
        <begin position="19"/>
        <end position="159"/>
    </location>
</feature>
<evidence type="ECO:0000256" key="1">
    <source>
        <dbReference type="SAM" id="SignalP"/>
    </source>
</evidence>
<keyword evidence="4" id="KW-1185">Reference proteome</keyword>
<dbReference type="Pfam" id="PF00085">
    <property type="entry name" value="Thioredoxin"/>
    <property type="match status" value="1"/>
</dbReference>
<dbReference type="PROSITE" id="PS51352">
    <property type="entry name" value="THIOREDOXIN_2"/>
    <property type="match status" value="1"/>
</dbReference>
<evidence type="ECO:0000313" key="4">
    <source>
        <dbReference type="Proteomes" id="UP000326570"/>
    </source>
</evidence>
<feature type="signal peptide" evidence="1">
    <location>
        <begin position="1"/>
        <end position="18"/>
    </location>
</feature>
<evidence type="ECO:0000313" key="3">
    <source>
        <dbReference type="EMBL" id="KAA9340084.1"/>
    </source>
</evidence>
<reference evidence="3 4" key="1">
    <citation type="submission" date="2019-09" db="EMBL/GenBank/DDBJ databases">
        <title>Genome sequence of Adhaeribacter sp. M2.</title>
        <authorList>
            <person name="Srinivasan S."/>
        </authorList>
    </citation>
    <scope>NUCLEOTIDE SEQUENCE [LARGE SCALE GENOMIC DNA]</scope>
    <source>
        <strain evidence="3 4">M2</strain>
    </source>
</reference>
<dbReference type="EMBL" id="VTWT01000003">
    <property type="protein sequence ID" value="KAA9340084.1"/>
    <property type="molecule type" value="Genomic_DNA"/>
</dbReference>
<dbReference type="SUPFAM" id="SSF52833">
    <property type="entry name" value="Thioredoxin-like"/>
    <property type="match status" value="1"/>
</dbReference>
<accession>A0A5N1J0S2</accession>
<proteinExistence type="predicted"/>
<dbReference type="InterPro" id="IPR036249">
    <property type="entry name" value="Thioredoxin-like_sf"/>
</dbReference>
<dbReference type="InterPro" id="IPR013766">
    <property type="entry name" value="Thioredoxin_domain"/>
</dbReference>
<organism evidence="3 4">
    <name type="scientific">Adhaeribacter soli</name>
    <dbReference type="NCBI Taxonomy" id="2607655"/>
    <lineage>
        <taxon>Bacteria</taxon>
        <taxon>Pseudomonadati</taxon>
        <taxon>Bacteroidota</taxon>
        <taxon>Cytophagia</taxon>
        <taxon>Cytophagales</taxon>
        <taxon>Hymenobacteraceae</taxon>
        <taxon>Adhaeribacter</taxon>
    </lineage>
</organism>
<protein>
    <submittedName>
        <fullName evidence="3">Thioredoxin family protein</fullName>
    </submittedName>
</protein>
<dbReference type="RefSeq" id="WP_150903156.1">
    <property type="nucleotide sequence ID" value="NZ_VTWT01000003.1"/>
</dbReference>
<dbReference type="Gene3D" id="3.40.30.10">
    <property type="entry name" value="Glutaredoxin"/>
    <property type="match status" value="1"/>
</dbReference>
<dbReference type="CDD" id="cd02947">
    <property type="entry name" value="TRX_family"/>
    <property type="match status" value="1"/>
</dbReference>
<name>A0A5N1J0S2_9BACT</name>
<comment type="caution">
    <text evidence="3">The sequence shown here is derived from an EMBL/GenBank/DDBJ whole genome shotgun (WGS) entry which is preliminary data.</text>
</comment>